<dbReference type="PANTHER" id="PTHR32322">
    <property type="entry name" value="INNER MEMBRANE TRANSPORTER"/>
    <property type="match status" value="1"/>
</dbReference>
<dbReference type="Pfam" id="PF00892">
    <property type="entry name" value="EamA"/>
    <property type="match status" value="2"/>
</dbReference>
<evidence type="ECO:0000256" key="6">
    <source>
        <dbReference type="ARBA" id="ARBA00023136"/>
    </source>
</evidence>
<evidence type="ECO:0000256" key="7">
    <source>
        <dbReference type="SAM" id="Phobius"/>
    </source>
</evidence>
<keyword evidence="4 7" id="KW-0812">Transmembrane</keyword>
<sequence>MIKRYIGPIYLTLAASIWGGMYVVSKLVLMFISPIELVWLRYVVALLTLGLIGFATRQSWHIQRKHIPLVLSIGVIGYFISIWAQFAGTQLSSAQMGAVITSATPAFMVIFARILLREKITARKALSVCLATIGVLLIVGISDIGGSSQIGGVILGIAALTWALMSVLIKKVPSDYSQLVITTYAILIATVVMTPFAITQIRLDELHLLMQPIAWGGILYLGIVSTAGAFFFWNKGLQRVDATRGGLYFFFQPLVGTLLGWLFLGEQVGFAFWIGTLLILSGVLLVIKEEA</sequence>
<dbReference type="Proteomes" id="UP000216752">
    <property type="component" value="Chromosome"/>
</dbReference>
<dbReference type="PANTHER" id="PTHR32322:SF18">
    <property type="entry name" value="S-ADENOSYLMETHIONINE_S-ADENOSYLHOMOCYSTEINE TRANSPORTER"/>
    <property type="match status" value="1"/>
</dbReference>
<feature type="domain" description="EamA" evidence="8">
    <location>
        <begin position="7"/>
        <end position="139"/>
    </location>
</feature>
<feature type="transmembrane region" description="Helical" evidence="7">
    <location>
        <begin position="38"/>
        <end position="55"/>
    </location>
</feature>
<dbReference type="RefSeq" id="WP_094605544.1">
    <property type="nucleotide sequence ID" value="NZ_CP155573.1"/>
</dbReference>
<evidence type="ECO:0000256" key="5">
    <source>
        <dbReference type="ARBA" id="ARBA00022989"/>
    </source>
</evidence>
<evidence type="ECO:0000313" key="10">
    <source>
        <dbReference type="Proteomes" id="UP000216752"/>
    </source>
</evidence>
<protein>
    <submittedName>
        <fullName evidence="9">Cystine transporter YijE</fullName>
    </submittedName>
</protein>
<comment type="similarity">
    <text evidence="2">Belongs to the EamA transporter family.</text>
</comment>
<comment type="subcellular location">
    <subcellularLocation>
        <location evidence="1">Cell membrane</location>
        <topology evidence="1">Multi-pass membrane protein</topology>
    </subcellularLocation>
</comment>
<evidence type="ECO:0000256" key="3">
    <source>
        <dbReference type="ARBA" id="ARBA00022475"/>
    </source>
</evidence>
<feature type="domain" description="EamA" evidence="8">
    <location>
        <begin position="154"/>
        <end position="287"/>
    </location>
</feature>
<evidence type="ECO:0000313" key="9">
    <source>
        <dbReference type="EMBL" id="XFO65198.1"/>
    </source>
</evidence>
<feature type="transmembrane region" description="Helical" evidence="7">
    <location>
        <begin position="98"/>
        <end position="116"/>
    </location>
</feature>
<dbReference type="InterPro" id="IPR037185">
    <property type="entry name" value="EmrE-like"/>
</dbReference>
<keyword evidence="3" id="KW-1003">Cell membrane</keyword>
<feature type="transmembrane region" description="Helical" evidence="7">
    <location>
        <begin position="181"/>
        <end position="201"/>
    </location>
</feature>
<evidence type="ECO:0000256" key="1">
    <source>
        <dbReference type="ARBA" id="ARBA00004651"/>
    </source>
</evidence>
<feature type="transmembrane region" description="Helical" evidence="7">
    <location>
        <begin position="270"/>
        <end position="287"/>
    </location>
</feature>
<keyword evidence="6 7" id="KW-0472">Membrane</keyword>
<evidence type="ECO:0000259" key="8">
    <source>
        <dbReference type="Pfam" id="PF00892"/>
    </source>
</evidence>
<name>A0ABZ3IIE9_9FIRM</name>
<dbReference type="InterPro" id="IPR000620">
    <property type="entry name" value="EamA_dom"/>
</dbReference>
<keyword evidence="5 7" id="KW-1133">Transmembrane helix</keyword>
<evidence type="ECO:0000256" key="4">
    <source>
        <dbReference type="ARBA" id="ARBA00022692"/>
    </source>
</evidence>
<feature type="transmembrane region" description="Helical" evidence="7">
    <location>
        <begin position="125"/>
        <end position="144"/>
    </location>
</feature>
<evidence type="ECO:0000256" key="2">
    <source>
        <dbReference type="ARBA" id="ARBA00007362"/>
    </source>
</evidence>
<reference evidence="9" key="1">
    <citation type="submission" date="2024-05" db="EMBL/GenBank/DDBJ databases">
        <title>Isolation and characterization of Sporomusa carbonis sp. nov., a carboxydotrophic hydrogenogen in the genus of Sporomusa isolated from a charcoal burning pile.</title>
        <authorList>
            <person name="Boeer T."/>
            <person name="Rosenbaum F."/>
            <person name="Eysell L."/>
            <person name="Mueller V."/>
            <person name="Daniel R."/>
            <person name="Poehlein A."/>
        </authorList>
    </citation>
    <scope>NUCLEOTIDE SEQUENCE [LARGE SCALE GENOMIC DNA]</scope>
    <source>
        <strain evidence="9">DSM 10669</strain>
    </source>
</reference>
<feature type="transmembrane region" description="Helical" evidence="7">
    <location>
        <begin position="150"/>
        <end position="169"/>
    </location>
</feature>
<feature type="transmembrane region" description="Helical" evidence="7">
    <location>
        <begin position="245"/>
        <end position="264"/>
    </location>
</feature>
<feature type="transmembrane region" description="Helical" evidence="7">
    <location>
        <begin position="213"/>
        <end position="233"/>
    </location>
</feature>
<dbReference type="InterPro" id="IPR050638">
    <property type="entry name" value="AA-Vitamin_Transporters"/>
</dbReference>
<feature type="transmembrane region" description="Helical" evidence="7">
    <location>
        <begin position="9"/>
        <end position="32"/>
    </location>
</feature>
<proteinExistence type="inferred from homology"/>
<keyword evidence="10" id="KW-1185">Reference proteome</keyword>
<gene>
    <name evidence="9" type="primary">yijE</name>
    <name evidence="9" type="ORF">SPSIL_013070</name>
</gene>
<feature type="transmembrane region" description="Helical" evidence="7">
    <location>
        <begin position="67"/>
        <end position="86"/>
    </location>
</feature>
<organism evidence="9 10">
    <name type="scientific">Sporomusa silvacetica DSM 10669</name>
    <dbReference type="NCBI Taxonomy" id="1123289"/>
    <lineage>
        <taxon>Bacteria</taxon>
        <taxon>Bacillati</taxon>
        <taxon>Bacillota</taxon>
        <taxon>Negativicutes</taxon>
        <taxon>Selenomonadales</taxon>
        <taxon>Sporomusaceae</taxon>
        <taxon>Sporomusa</taxon>
    </lineage>
</organism>
<accession>A0ABZ3IIE9</accession>
<dbReference type="EMBL" id="CP155573">
    <property type="protein sequence ID" value="XFO65198.1"/>
    <property type="molecule type" value="Genomic_DNA"/>
</dbReference>
<dbReference type="SUPFAM" id="SSF103481">
    <property type="entry name" value="Multidrug resistance efflux transporter EmrE"/>
    <property type="match status" value="2"/>
</dbReference>